<dbReference type="Pfam" id="PF02706">
    <property type="entry name" value="Wzz"/>
    <property type="match status" value="1"/>
</dbReference>
<keyword evidence="3" id="KW-1003">Cell membrane</keyword>
<reference evidence="10 11" key="1">
    <citation type="submission" date="2019-05" db="EMBL/GenBank/DDBJ databases">
        <title>Genomes sequences of two Nocardia cyriacigeorgica environmental isolates, type strains Nocardia asteroides ATCC 19247 and Nocardia cyriacigeorgica DSM 44484.</title>
        <authorList>
            <person name="Vautrin F."/>
            <person name="Bergeron E."/>
            <person name="Dubost A."/>
            <person name="Abrouk D."/>
            <person name="Rodriguez Nava V."/>
            <person name="Pujic P."/>
        </authorList>
    </citation>
    <scope>NUCLEOTIDE SEQUENCE [LARGE SCALE GENOMIC DNA]</scope>
    <source>
        <strain evidence="10 11">EML 1456</strain>
    </source>
</reference>
<protein>
    <submittedName>
        <fullName evidence="10">Protein tyrosine kinase</fullName>
    </submittedName>
</protein>
<dbReference type="OrthoDB" id="9812433at2"/>
<gene>
    <name evidence="10" type="ORF">FEK35_19320</name>
</gene>
<evidence type="ECO:0000259" key="9">
    <source>
        <dbReference type="Pfam" id="PF02706"/>
    </source>
</evidence>
<keyword evidence="6" id="KW-0067">ATP-binding</keyword>
<name>A0A5R8PB69_9NOCA</name>
<keyword evidence="10" id="KW-0418">Kinase</keyword>
<evidence type="ECO:0000256" key="7">
    <source>
        <dbReference type="ARBA" id="ARBA00022989"/>
    </source>
</evidence>
<evidence type="ECO:0000256" key="1">
    <source>
        <dbReference type="ARBA" id="ARBA00004651"/>
    </source>
</evidence>
<organism evidence="10 11">
    <name type="scientific">Nocardia cyriacigeorgica</name>
    <dbReference type="NCBI Taxonomy" id="135487"/>
    <lineage>
        <taxon>Bacteria</taxon>
        <taxon>Bacillati</taxon>
        <taxon>Actinomycetota</taxon>
        <taxon>Actinomycetes</taxon>
        <taxon>Mycobacteriales</taxon>
        <taxon>Nocardiaceae</taxon>
        <taxon>Nocardia</taxon>
    </lineage>
</organism>
<evidence type="ECO:0000256" key="4">
    <source>
        <dbReference type="ARBA" id="ARBA00022692"/>
    </source>
</evidence>
<dbReference type="GO" id="GO:0005886">
    <property type="term" value="C:plasma membrane"/>
    <property type="evidence" value="ECO:0007669"/>
    <property type="project" value="UniProtKB-SubCell"/>
</dbReference>
<dbReference type="InterPro" id="IPR003856">
    <property type="entry name" value="LPS_length_determ_N"/>
</dbReference>
<keyword evidence="4" id="KW-0812">Transmembrane</keyword>
<dbReference type="PANTHER" id="PTHR32309:SF13">
    <property type="entry name" value="FERRIC ENTEROBACTIN TRANSPORT PROTEIN FEPE"/>
    <property type="match status" value="1"/>
</dbReference>
<evidence type="ECO:0000256" key="3">
    <source>
        <dbReference type="ARBA" id="ARBA00022475"/>
    </source>
</evidence>
<proteinExistence type="inferred from homology"/>
<evidence type="ECO:0000256" key="8">
    <source>
        <dbReference type="ARBA" id="ARBA00023136"/>
    </source>
</evidence>
<keyword evidence="8" id="KW-0472">Membrane</keyword>
<dbReference type="GO" id="GO:0004713">
    <property type="term" value="F:protein tyrosine kinase activity"/>
    <property type="evidence" value="ECO:0007669"/>
    <property type="project" value="TreeGrafter"/>
</dbReference>
<dbReference type="CDD" id="cd05387">
    <property type="entry name" value="BY-kinase"/>
    <property type="match status" value="1"/>
</dbReference>
<sequence length="433" mass="45801">MNLRDFWHILRRRWLIVLGVTALCLAASFAYARSLPVTYTASSSVYVSMATGTSVNDSYQGGLAAQQRVRSYVDLATSVTVAQRVKDQLGLAMSVDELRDKITASAPPATTLIVVSVTDSSAEGARVLADQVVSQFRRLVAELESIQRDAAPAARAEVVDKAQLPSAPSGPQQTRLLGLGLLAGLVLGGGAAVLRDRLDRRLRSSADVEAVVAVPILGIVDDGRPGEAGELRRLRARLTRDERDPAAIVLASLSPRSRPEVAIGLARSFADAGHSVLLLDADTTGRGSSTRLLPPETRPGLAELLRHRGPPGEAIVSWPDSGVDLLPLGEADARTPDLLASERFTEIMAKLGAEFDHIVVDAAPVTEAADAIALTRRAEGTVGVIELGTTTATQVRGALATLGDGGTGLDGVVVYSAAVRRAPRLWKRRSNDR</sequence>
<dbReference type="Gene3D" id="3.40.50.300">
    <property type="entry name" value="P-loop containing nucleotide triphosphate hydrolases"/>
    <property type="match status" value="1"/>
</dbReference>
<keyword evidence="5" id="KW-0547">Nucleotide-binding</keyword>
<evidence type="ECO:0000256" key="2">
    <source>
        <dbReference type="ARBA" id="ARBA00006683"/>
    </source>
</evidence>
<dbReference type="RefSeq" id="WP_138457340.1">
    <property type="nucleotide sequence ID" value="NZ_VBUU01000021.1"/>
</dbReference>
<comment type="caution">
    <text evidence="10">The sequence shown here is derived from an EMBL/GenBank/DDBJ whole genome shotgun (WGS) entry which is preliminary data.</text>
</comment>
<dbReference type="SUPFAM" id="SSF52540">
    <property type="entry name" value="P-loop containing nucleoside triphosphate hydrolases"/>
    <property type="match status" value="1"/>
</dbReference>
<comment type="subcellular location">
    <subcellularLocation>
        <location evidence="1">Cell membrane</location>
        <topology evidence="1">Multi-pass membrane protein</topology>
    </subcellularLocation>
</comment>
<dbReference type="InterPro" id="IPR027417">
    <property type="entry name" value="P-loop_NTPase"/>
</dbReference>
<evidence type="ECO:0000313" key="10">
    <source>
        <dbReference type="EMBL" id="TLG05317.1"/>
    </source>
</evidence>
<evidence type="ECO:0000256" key="6">
    <source>
        <dbReference type="ARBA" id="ARBA00022840"/>
    </source>
</evidence>
<evidence type="ECO:0000313" key="11">
    <source>
        <dbReference type="Proteomes" id="UP000308349"/>
    </source>
</evidence>
<accession>A0A5R8PB69</accession>
<dbReference type="Proteomes" id="UP000308349">
    <property type="component" value="Unassembled WGS sequence"/>
</dbReference>
<keyword evidence="10" id="KW-0808">Transferase</keyword>
<dbReference type="AlphaFoldDB" id="A0A5R8PB69"/>
<dbReference type="InterPro" id="IPR005702">
    <property type="entry name" value="Wzc-like_C"/>
</dbReference>
<dbReference type="InterPro" id="IPR050445">
    <property type="entry name" value="Bact_polysacc_biosynth/exp"/>
</dbReference>
<keyword evidence="7" id="KW-1133">Transmembrane helix</keyword>
<comment type="similarity">
    <text evidence="2">Belongs to the CpsC/CapA family.</text>
</comment>
<evidence type="ECO:0000256" key="5">
    <source>
        <dbReference type="ARBA" id="ARBA00022741"/>
    </source>
</evidence>
<dbReference type="EMBL" id="VBUU01000021">
    <property type="protein sequence ID" value="TLG05317.1"/>
    <property type="molecule type" value="Genomic_DNA"/>
</dbReference>
<dbReference type="PANTHER" id="PTHR32309">
    <property type="entry name" value="TYROSINE-PROTEIN KINASE"/>
    <property type="match status" value="1"/>
</dbReference>
<feature type="domain" description="Polysaccharide chain length determinant N-terminal" evidence="9">
    <location>
        <begin position="2"/>
        <end position="89"/>
    </location>
</feature>